<reference evidence="2 3" key="1">
    <citation type="submission" date="2023-04" db="EMBL/GenBank/DDBJ databases">
        <title>A novel bacteria isolated from coastal sediment.</title>
        <authorList>
            <person name="Liu X.-J."/>
            <person name="Du Z.-J."/>
        </authorList>
    </citation>
    <scope>NUCLEOTIDE SEQUENCE [LARGE SCALE GENOMIC DNA]</scope>
    <source>
        <strain evidence="2 3">SDUM461003</strain>
    </source>
</reference>
<dbReference type="Gene3D" id="1.10.3290.10">
    <property type="entry name" value="Fido-like domain"/>
    <property type="match status" value="1"/>
</dbReference>
<gene>
    <name evidence="2" type="ORF">QEH52_18730</name>
</gene>
<dbReference type="InterPro" id="IPR003812">
    <property type="entry name" value="Fido"/>
</dbReference>
<protein>
    <submittedName>
        <fullName evidence="2">Fic family protein</fullName>
    </submittedName>
</protein>
<dbReference type="PANTHER" id="PTHR13504:SF33">
    <property type="entry name" value="FIC FAMILY PROTEIN"/>
    <property type="match status" value="1"/>
</dbReference>
<accession>A0ABU1AZL9</accession>
<name>A0ABU1AZL9_9BACT</name>
<organism evidence="2 3">
    <name type="scientific">Thalassobacterium maritimum</name>
    <dbReference type="NCBI Taxonomy" id="3041265"/>
    <lineage>
        <taxon>Bacteria</taxon>
        <taxon>Pseudomonadati</taxon>
        <taxon>Verrucomicrobiota</taxon>
        <taxon>Opitutia</taxon>
        <taxon>Puniceicoccales</taxon>
        <taxon>Coraliomargaritaceae</taxon>
        <taxon>Thalassobacterium</taxon>
    </lineage>
</organism>
<proteinExistence type="predicted"/>
<dbReference type="Pfam" id="PF02661">
    <property type="entry name" value="Fic"/>
    <property type="match status" value="1"/>
</dbReference>
<feature type="domain" description="Fido" evidence="1">
    <location>
        <begin position="114"/>
        <end position="265"/>
    </location>
</feature>
<dbReference type="Gene3D" id="1.10.10.10">
    <property type="entry name" value="Winged helix-like DNA-binding domain superfamily/Winged helix DNA-binding domain"/>
    <property type="match status" value="1"/>
</dbReference>
<evidence type="ECO:0000313" key="2">
    <source>
        <dbReference type="EMBL" id="MDQ8209568.1"/>
    </source>
</evidence>
<comment type="caution">
    <text evidence="2">The sequence shown here is derived from an EMBL/GenBank/DDBJ whole genome shotgun (WGS) entry which is preliminary data.</text>
</comment>
<dbReference type="PANTHER" id="PTHR13504">
    <property type="entry name" value="FIDO DOMAIN-CONTAINING PROTEIN DDB_G0283145"/>
    <property type="match status" value="1"/>
</dbReference>
<dbReference type="InterPro" id="IPR036597">
    <property type="entry name" value="Fido-like_dom_sf"/>
</dbReference>
<sequence length="368" mass="41957">MTWNWQQADWPHFDYDPAALKPLEERFLKQAGGLIATCRHLPLADQTRLVVEILRDEALKTSEIEGEYLNRESLQSSIRKELGLQSEAIRRIPAAEKGVAEMMVLVYKNSLEPLTEAALFHWHRRLLKGRDLPNIGAYRTSREAMQIISGPIQKPKVHFEAPPATQVPQQMQQFFAWYQQSGDQLPAITRSGITHLWLLAIHPFIDGNGRIARALSEKALAEATGQATLISLAQTIEATRKEYYHALHATNRQLKIDEWLHYFANTILTAQASSLRKFEWLIIKAKHFQQLAGQLNPRQEKVLARLYREGPDGFKGGLSAENYIALTHTSRATATRDLQDLVKKEALRKTGTLKHTRYWLAVDPSSRE</sequence>
<dbReference type="Proteomes" id="UP001225316">
    <property type="component" value="Unassembled WGS sequence"/>
</dbReference>
<dbReference type="SUPFAM" id="SSF140931">
    <property type="entry name" value="Fic-like"/>
    <property type="match status" value="1"/>
</dbReference>
<dbReference type="RefSeq" id="WP_308952485.1">
    <property type="nucleotide sequence ID" value="NZ_JARXHW010000085.1"/>
</dbReference>
<evidence type="ECO:0000259" key="1">
    <source>
        <dbReference type="PROSITE" id="PS51459"/>
    </source>
</evidence>
<dbReference type="PROSITE" id="PS51459">
    <property type="entry name" value="FIDO"/>
    <property type="match status" value="1"/>
</dbReference>
<dbReference type="InterPro" id="IPR025230">
    <property type="entry name" value="DUF4172"/>
</dbReference>
<evidence type="ECO:0000313" key="3">
    <source>
        <dbReference type="Proteomes" id="UP001225316"/>
    </source>
</evidence>
<dbReference type="Pfam" id="PF13776">
    <property type="entry name" value="DUF4172"/>
    <property type="match status" value="1"/>
</dbReference>
<dbReference type="EMBL" id="JARXHW010000085">
    <property type="protein sequence ID" value="MDQ8209568.1"/>
    <property type="molecule type" value="Genomic_DNA"/>
</dbReference>
<dbReference type="InterPro" id="IPR036388">
    <property type="entry name" value="WH-like_DNA-bd_sf"/>
</dbReference>
<keyword evidence="3" id="KW-1185">Reference proteome</keyword>
<dbReference type="InterPro" id="IPR040198">
    <property type="entry name" value="Fido_containing"/>
</dbReference>